<accession>A0AAV7T411</accession>
<keyword evidence="2" id="KW-1185">Reference proteome</keyword>
<proteinExistence type="predicted"/>
<comment type="caution">
    <text evidence="1">The sequence shown here is derived from an EMBL/GenBank/DDBJ whole genome shotgun (WGS) entry which is preliminary data.</text>
</comment>
<dbReference type="AlphaFoldDB" id="A0AAV7T411"/>
<dbReference type="Proteomes" id="UP001066276">
    <property type="component" value="Chromosome 4_1"/>
</dbReference>
<protein>
    <submittedName>
        <fullName evidence="1">Uncharacterized protein</fullName>
    </submittedName>
</protein>
<organism evidence="1 2">
    <name type="scientific">Pleurodeles waltl</name>
    <name type="common">Iberian ribbed newt</name>
    <dbReference type="NCBI Taxonomy" id="8319"/>
    <lineage>
        <taxon>Eukaryota</taxon>
        <taxon>Metazoa</taxon>
        <taxon>Chordata</taxon>
        <taxon>Craniata</taxon>
        <taxon>Vertebrata</taxon>
        <taxon>Euteleostomi</taxon>
        <taxon>Amphibia</taxon>
        <taxon>Batrachia</taxon>
        <taxon>Caudata</taxon>
        <taxon>Salamandroidea</taxon>
        <taxon>Salamandridae</taxon>
        <taxon>Pleurodelinae</taxon>
        <taxon>Pleurodeles</taxon>
    </lineage>
</organism>
<reference evidence="1" key="1">
    <citation type="journal article" date="2022" name="bioRxiv">
        <title>Sequencing and chromosome-scale assembly of the giantPleurodeles waltlgenome.</title>
        <authorList>
            <person name="Brown T."/>
            <person name="Elewa A."/>
            <person name="Iarovenko S."/>
            <person name="Subramanian E."/>
            <person name="Araus A.J."/>
            <person name="Petzold A."/>
            <person name="Susuki M."/>
            <person name="Suzuki K.-i.T."/>
            <person name="Hayashi T."/>
            <person name="Toyoda A."/>
            <person name="Oliveira C."/>
            <person name="Osipova E."/>
            <person name="Leigh N.D."/>
            <person name="Simon A."/>
            <person name="Yun M.H."/>
        </authorList>
    </citation>
    <scope>NUCLEOTIDE SEQUENCE</scope>
    <source>
        <strain evidence="1">20211129_DDA</strain>
        <tissue evidence="1">Liver</tissue>
    </source>
</reference>
<gene>
    <name evidence="1" type="ORF">NDU88_003170</name>
</gene>
<sequence length="121" mass="13817">MDLVIAMTEQSRGAGVHEYLSDRSVAQEASNDGSGLRLSIRSLRSQAVCSLEFQWWVKRYAGEGWEHLLEEGLNVRPISASREMKKRTLSLRLLSSKSISLLQRKKFLLSIRHYSNGPLWL</sequence>
<evidence type="ECO:0000313" key="1">
    <source>
        <dbReference type="EMBL" id="KAJ1171307.1"/>
    </source>
</evidence>
<evidence type="ECO:0000313" key="2">
    <source>
        <dbReference type="Proteomes" id="UP001066276"/>
    </source>
</evidence>
<dbReference type="EMBL" id="JANPWB010000007">
    <property type="protein sequence ID" value="KAJ1171307.1"/>
    <property type="molecule type" value="Genomic_DNA"/>
</dbReference>
<name>A0AAV7T411_PLEWA</name>